<evidence type="ECO:0000256" key="6">
    <source>
        <dbReference type="PIRSR" id="PIRSR037217-1"/>
    </source>
</evidence>
<dbReference type="SUPFAM" id="SSF53187">
    <property type="entry name" value="Zn-dependent exopeptidases"/>
    <property type="match status" value="1"/>
</dbReference>
<dbReference type="InterPro" id="IPR017141">
    <property type="entry name" value="Pept_M20_carboxypep"/>
</dbReference>
<comment type="caution">
    <text evidence="8">The sequence shown here is derived from an EMBL/GenBank/DDBJ whole genome shotgun (WGS) entry which is preliminary data.</text>
</comment>
<feature type="binding site" evidence="7">
    <location>
        <position position="171"/>
    </location>
    <ligand>
        <name>Zn(2+)</name>
        <dbReference type="ChEBI" id="CHEBI:29105"/>
        <label>1</label>
    </ligand>
</feature>
<evidence type="ECO:0000313" key="9">
    <source>
        <dbReference type="Proteomes" id="UP000307173"/>
    </source>
</evidence>
<dbReference type="GO" id="GO:0046872">
    <property type="term" value="F:metal ion binding"/>
    <property type="evidence" value="ECO:0007669"/>
    <property type="project" value="UniProtKB-KW"/>
</dbReference>
<evidence type="ECO:0000256" key="2">
    <source>
        <dbReference type="ARBA" id="ARBA00022670"/>
    </source>
</evidence>
<dbReference type="Pfam" id="PF01546">
    <property type="entry name" value="Peptidase_M20"/>
    <property type="match status" value="1"/>
</dbReference>
<dbReference type="PIRSF" id="PIRSF037217">
    <property type="entry name" value="Carboxypeptidase_S"/>
    <property type="match status" value="1"/>
</dbReference>
<dbReference type="EMBL" id="SELW01000039">
    <property type="protein sequence ID" value="TID31252.1"/>
    <property type="molecule type" value="Genomic_DNA"/>
</dbReference>
<feature type="binding site" evidence="7">
    <location>
        <position position="517"/>
    </location>
    <ligand>
        <name>Zn(2+)</name>
        <dbReference type="ChEBI" id="CHEBI:29105"/>
        <label>1</label>
    </ligand>
</feature>
<gene>
    <name evidence="8" type="ORF">CANINC_000195</name>
</gene>
<dbReference type="PANTHER" id="PTHR45962">
    <property type="entry name" value="N-FATTY-ACYL-AMINO ACID SYNTHASE/HYDROLASE PM20D1"/>
    <property type="match status" value="1"/>
</dbReference>
<sequence length="544" mass="61688">MYSTKFIILQIVGLLAAIYIATSHPTIVNFSPLLKTTVLCPNPDFVETFEHEKTQYLLHDKEFRQFAVERFSRAIQIDTVVDEQMKDFSKFEEFHEYLANEFPLVFQRAILTKVNEYGLLFEFPGTDSSLKPVLLMAHQDTVPFGELSDWTHDPLSGDFDDEKIYGRGTNDVKGLLVGIMGAMDEILKTHPDYEFKRTIIFSFGYDEEITGLKGAKHLSNHIFEKYGPKSIDHVIDEGAPMFLELKENKFGFVVVAEKGYMDLAVEVNTPGGHSSNPRDHTSIGIISQFLSSYEADKFEVQLPEDSPMLNMFECVAEKAKISTKIKVLAKLARVNAAAKAFLLSKLSKLRLFEYTVRTAQAVDVIIGGDKYNALPRNTTAIINHRITIGDDFGTIINKALKHAEPIAIQHNLGLIVNNTEIIPPTSNGVIKLTGLSDTAILPAPITPIFDEKWNRFTGYMRTFYEREVYPEKFENSHYIISPTSMQGNTDTKYYWALTDHIYRSQPGITNLFEAGMHGNNEWVHIDSHLQVIAFYYNYLLGICM</sequence>
<dbReference type="STRING" id="52247.A0A4T0X8J3"/>
<dbReference type="OrthoDB" id="3064516at2759"/>
<dbReference type="InterPro" id="IPR047177">
    <property type="entry name" value="Pept_M20A"/>
</dbReference>
<keyword evidence="4" id="KW-0378">Hydrolase</keyword>
<evidence type="ECO:0000256" key="3">
    <source>
        <dbReference type="ARBA" id="ARBA00022723"/>
    </source>
</evidence>
<dbReference type="Proteomes" id="UP000307173">
    <property type="component" value="Unassembled WGS sequence"/>
</dbReference>
<dbReference type="PROSITE" id="PS00758">
    <property type="entry name" value="ARGE_DAPE_CPG2_1"/>
    <property type="match status" value="1"/>
</dbReference>
<dbReference type="Gene3D" id="3.40.630.10">
    <property type="entry name" value="Zn peptidases"/>
    <property type="match status" value="1"/>
</dbReference>
<keyword evidence="2" id="KW-0645">Protease</keyword>
<keyword evidence="5 7" id="KW-0862">Zinc</keyword>
<reference evidence="8 9" key="1">
    <citation type="journal article" date="2019" name="Front. Genet.">
        <title>Whole-Genome Sequencing of the Opportunistic Yeast Pathogen Candida inconspicua Uncovers Its Hybrid Origin.</title>
        <authorList>
            <person name="Mixao V."/>
            <person name="Hansen A.P."/>
            <person name="Saus E."/>
            <person name="Boekhout T."/>
            <person name="Lass-Florl C."/>
            <person name="Gabaldon T."/>
        </authorList>
    </citation>
    <scope>NUCLEOTIDE SEQUENCE [LARGE SCALE GENOMIC DNA]</scope>
    <source>
        <strain evidence="8 9">CBS 180</strain>
    </source>
</reference>
<feature type="binding site" evidence="7">
    <location>
        <position position="138"/>
    </location>
    <ligand>
        <name>Zn(2+)</name>
        <dbReference type="ChEBI" id="CHEBI:29105"/>
        <label>2</label>
    </ligand>
</feature>
<evidence type="ECO:0000313" key="8">
    <source>
        <dbReference type="EMBL" id="TID31252.1"/>
    </source>
</evidence>
<dbReference type="GO" id="GO:0000328">
    <property type="term" value="C:fungal-type vacuole lumen"/>
    <property type="evidence" value="ECO:0007669"/>
    <property type="project" value="TreeGrafter"/>
</dbReference>
<feature type="binding site" evidence="7">
    <location>
        <position position="236"/>
    </location>
    <ligand>
        <name>Zn(2+)</name>
        <dbReference type="ChEBI" id="CHEBI:29105"/>
        <label>2</label>
    </ligand>
</feature>
<protein>
    <submittedName>
        <fullName evidence="8">Uncharacterized protein</fullName>
    </submittedName>
</protein>
<comment type="similarity">
    <text evidence="1">Belongs to the peptidase M20A family.</text>
</comment>
<evidence type="ECO:0000256" key="5">
    <source>
        <dbReference type="ARBA" id="ARBA00022833"/>
    </source>
</evidence>
<dbReference type="InterPro" id="IPR001261">
    <property type="entry name" value="ArgE/DapE_CS"/>
</dbReference>
<keyword evidence="9" id="KW-1185">Reference proteome</keyword>
<evidence type="ECO:0000256" key="7">
    <source>
        <dbReference type="PIRSR" id="PIRSR037217-2"/>
    </source>
</evidence>
<evidence type="ECO:0000256" key="4">
    <source>
        <dbReference type="ARBA" id="ARBA00022801"/>
    </source>
</evidence>
<organism evidence="8 9">
    <name type="scientific">Pichia inconspicua</name>
    <dbReference type="NCBI Taxonomy" id="52247"/>
    <lineage>
        <taxon>Eukaryota</taxon>
        <taxon>Fungi</taxon>
        <taxon>Dikarya</taxon>
        <taxon>Ascomycota</taxon>
        <taxon>Saccharomycotina</taxon>
        <taxon>Pichiomycetes</taxon>
        <taxon>Pichiales</taxon>
        <taxon>Pichiaceae</taxon>
        <taxon>Pichia</taxon>
    </lineage>
</organism>
<name>A0A4T0X8J3_9ASCO</name>
<dbReference type="AlphaFoldDB" id="A0A4T0X8J3"/>
<proteinExistence type="inferred from homology"/>
<dbReference type="GO" id="GO:0004181">
    <property type="term" value="F:metallocarboxypeptidase activity"/>
    <property type="evidence" value="ECO:0007669"/>
    <property type="project" value="InterPro"/>
</dbReference>
<dbReference type="PANTHER" id="PTHR45962:SF1">
    <property type="entry name" value="N-FATTY-ACYL-AMINO ACID SYNTHASE_HYDROLASE PM20D1"/>
    <property type="match status" value="1"/>
</dbReference>
<dbReference type="GO" id="GO:0051603">
    <property type="term" value="P:proteolysis involved in protein catabolic process"/>
    <property type="evidence" value="ECO:0007669"/>
    <property type="project" value="TreeGrafter"/>
</dbReference>
<accession>A0A4T0X8J3</accession>
<feature type="active site" description="Proton acceptor" evidence="6">
    <location>
        <position position="207"/>
    </location>
</feature>
<dbReference type="Gene3D" id="1.10.150.900">
    <property type="match status" value="1"/>
</dbReference>
<keyword evidence="3 7" id="KW-0479">Metal-binding</keyword>
<feature type="binding site" evidence="7">
    <location>
        <position position="208"/>
    </location>
    <ligand>
        <name>Zn(2+)</name>
        <dbReference type="ChEBI" id="CHEBI:29105"/>
        <label>1</label>
    </ligand>
</feature>
<feature type="binding site" evidence="7">
    <location>
        <position position="171"/>
    </location>
    <ligand>
        <name>Zn(2+)</name>
        <dbReference type="ChEBI" id="CHEBI:29105"/>
        <label>2</label>
    </ligand>
</feature>
<feature type="active site" evidence="6">
    <location>
        <position position="140"/>
    </location>
</feature>
<dbReference type="InterPro" id="IPR002933">
    <property type="entry name" value="Peptidase_M20"/>
</dbReference>
<evidence type="ECO:0000256" key="1">
    <source>
        <dbReference type="ARBA" id="ARBA00006247"/>
    </source>
</evidence>